<gene>
    <name evidence="1" type="ORF">QAD02_017849</name>
</gene>
<protein>
    <submittedName>
        <fullName evidence="1">Uncharacterized protein</fullName>
    </submittedName>
</protein>
<dbReference type="Proteomes" id="UP001239111">
    <property type="component" value="Chromosome 1"/>
</dbReference>
<evidence type="ECO:0000313" key="1">
    <source>
        <dbReference type="EMBL" id="KAJ8682057.1"/>
    </source>
</evidence>
<organism evidence="1 2">
    <name type="scientific">Eretmocerus hayati</name>
    <dbReference type="NCBI Taxonomy" id="131215"/>
    <lineage>
        <taxon>Eukaryota</taxon>
        <taxon>Metazoa</taxon>
        <taxon>Ecdysozoa</taxon>
        <taxon>Arthropoda</taxon>
        <taxon>Hexapoda</taxon>
        <taxon>Insecta</taxon>
        <taxon>Pterygota</taxon>
        <taxon>Neoptera</taxon>
        <taxon>Endopterygota</taxon>
        <taxon>Hymenoptera</taxon>
        <taxon>Apocrita</taxon>
        <taxon>Proctotrupomorpha</taxon>
        <taxon>Chalcidoidea</taxon>
        <taxon>Aphelinidae</taxon>
        <taxon>Aphelininae</taxon>
        <taxon>Eretmocerus</taxon>
    </lineage>
</organism>
<accession>A0ACC2PFE1</accession>
<dbReference type="EMBL" id="CM056741">
    <property type="protein sequence ID" value="KAJ8682057.1"/>
    <property type="molecule type" value="Genomic_DNA"/>
</dbReference>
<keyword evidence="2" id="KW-1185">Reference proteome</keyword>
<evidence type="ECO:0000313" key="2">
    <source>
        <dbReference type="Proteomes" id="UP001239111"/>
    </source>
</evidence>
<comment type="caution">
    <text evidence="1">The sequence shown here is derived from an EMBL/GenBank/DDBJ whole genome shotgun (WGS) entry which is preliminary data.</text>
</comment>
<sequence length="301" mass="35124">MSPRMYTKDFGIEALLGEGSFGKVYLVKRQKDSKQFVIKKQKQNPNDAWINKMITAEVECMQILRHPNIISYYGAWQESGHFYILMEYAAKGTLKNLLDNRINPLSEQDSLYLFAQVVLGVHHIHSKNILHRDLKPENIMLTGRMGDIVKIGDFGLSRDLRLHNMSHAGSYYYLAPEMLKKESYDFKSDVWSMGVILYEMLTKELAFPANSMEEIVEMVCNNKPQLFKTMDISRDIRILIYKMLQQNSTKRPSTRLLLLCPFLVSYVAKVYLNLGRAYATPEKDFDFNIFRQFFNRIEDAR</sequence>
<proteinExistence type="predicted"/>
<reference evidence="1" key="1">
    <citation type="submission" date="2023-04" db="EMBL/GenBank/DDBJ databases">
        <title>A chromosome-level genome assembly of the parasitoid wasp Eretmocerus hayati.</title>
        <authorList>
            <person name="Zhong Y."/>
            <person name="Liu S."/>
            <person name="Liu Y."/>
        </authorList>
    </citation>
    <scope>NUCLEOTIDE SEQUENCE</scope>
    <source>
        <strain evidence="1">ZJU_SS_LIU_2023</strain>
    </source>
</reference>
<name>A0ACC2PFE1_9HYME</name>